<dbReference type="EMBL" id="KQ964470">
    <property type="protein sequence ID" value="KXN71648.1"/>
    <property type="molecule type" value="Genomic_DNA"/>
</dbReference>
<gene>
    <name evidence="1" type="ORF">CONCODRAFT_16758</name>
</gene>
<organism evidence="1 2">
    <name type="scientific">Conidiobolus coronatus (strain ATCC 28846 / CBS 209.66 / NRRL 28638)</name>
    <name type="common">Delacroixia coronata</name>
    <dbReference type="NCBI Taxonomy" id="796925"/>
    <lineage>
        <taxon>Eukaryota</taxon>
        <taxon>Fungi</taxon>
        <taxon>Fungi incertae sedis</taxon>
        <taxon>Zoopagomycota</taxon>
        <taxon>Entomophthoromycotina</taxon>
        <taxon>Entomophthoromycetes</taxon>
        <taxon>Entomophthorales</taxon>
        <taxon>Ancylistaceae</taxon>
        <taxon>Conidiobolus</taxon>
    </lineage>
</organism>
<dbReference type="AlphaFoldDB" id="A0A137P9G1"/>
<proteinExistence type="predicted"/>
<reference evidence="1 2" key="1">
    <citation type="journal article" date="2015" name="Genome Biol. Evol.">
        <title>Phylogenomic analyses indicate that early fungi evolved digesting cell walls of algal ancestors of land plants.</title>
        <authorList>
            <person name="Chang Y."/>
            <person name="Wang S."/>
            <person name="Sekimoto S."/>
            <person name="Aerts A.L."/>
            <person name="Choi C."/>
            <person name="Clum A."/>
            <person name="LaButti K.M."/>
            <person name="Lindquist E.A."/>
            <person name="Yee Ngan C."/>
            <person name="Ohm R.A."/>
            <person name="Salamov A.A."/>
            <person name="Grigoriev I.V."/>
            <person name="Spatafora J.W."/>
            <person name="Berbee M.L."/>
        </authorList>
    </citation>
    <scope>NUCLEOTIDE SEQUENCE [LARGE SCALE GENOMIC DNA]</scope>
    <source>
        <strain evidence="1 2">NRRL 28638</strain>
    </source>
</reference>
<name>A0A137P9G1_CONC2</name>
<accession>A0A137P9G1</accession>
<sequence>MTQEDKGLNDVLLELNKMGDLIEDIADSVADQVMKVGTIPSESNLTLDEDNNKERKTLVASLLRPMPFLKSCNEIYKSNQNSYK</sequence>
<keyword evidence="2" id="KW-1185">Reference proteome</keyword>
<protein>
    <submittedName>
        <fullName evidence="1">Uncharacterized protein</fullName>
    </submittedName>
</protein>
<dbReference type="Proteomes" id="UP000070444">
    <property type="component" value="Unassembled WGS sequence"/>
</dbReference>
<evidence type="ECO:0000313" key="1">
    <source>
        <dbReference type="EMBL" id="KXN71648.1"/>
    </source>
</evidence>
<evidence type="ECO:0000313" key="2">
    <source>
        <dbReference type="Proteomes" id="UP000070444"/>
    </source>
</evidence>